<evidence type="ECO:0008006" key="4">
    <source>
        <dbReference type="Google" id="ProtNLM"/>
    </source>
</evidence>
<gene>
    <name evidence="2" type="ORF">SAMN04515671_3879</name>
</gene>
<evidence type="ECO:0000313" key="2">
    <source>
        <dbReference type="EMBL" id="SDP36060.1"/>
    </source>
</evidence>
<name>A0A1H0S2X3_9ACTN</name>
<dbReference type="EMBL" id="LT629710">
    <property type="protein sequence ID" value="SDP36060.1"/>
    <property type="molecule type" value="Genomic_DNA"/>
</dbReference>
<dbReference type="PANTHER" id="PTHR34796:SF1">
    <property type="entry name" value="EXPRESSED PROTEIN"/>
    <property type="match status" value="1"/>
</dbReference>
<dbReference type="SUPFAM" id="SSF140663">
    <property type="entry name" value="TTHA0068-like"/>
    <property type="match status" value="1"/>
</dbReference>
<accession>A0A1H0S2X3</accession>
<dbReference type="Gene3D" id="1.10.3450.10">
    <property type="entry name" value="TTHA0068-like"/>
    <property type="match status" value="1"/>
</dbReference>
<dbReference type="STRING" id="1090615.SAMN04515671_3879"/>
<protein>
    <recommendedName>
        <fullName evidence="4">DUF309 domain-containing protein</fullName>
    </recommendedName>
</protein>
<dbReference type="PANTHER" id="PTHR34796">
    <property type="entry name" value="EXPRESSED PROTEIN"/>
    <property type="match status" value="1"/>
</dbReference>
<dbReference type="Pfam" id="PF03745">
    <property type="entry name" value="DUF309"/>
    <property type="match status" value="1"/>
</dbReference>
<organism evidence="2 3">
    <name type="scientific">Nakamurella panacisegetis</name>
    <dbReference type="NCBI Taxonomy" id="1090615"/>
    <lineage>
        <taxon>Bacteria</taxon>
        <taxon>Bacillati</taxon>
        <taxon>Actinomycetota</taxon>
        <taxon>Actinomycetes</taxon>
        <taxon>Nakamurellales</taxon>
        <taxon>Nakamurellaceae</taxon>
        <taxon>Nakamurella</taxon>
    </lineage>
</organism>
<dbReference type="InterPro" id="IPR023203">
    <property type="entry name" value="TTHA0068_sf"/>
</dbReference>
<feature type="region of interest" description="Disordered" evidence="1">
    <location>
        <begin position="1"/>
        <end position="40"/>
    </location>
</feature>
<evidence type="ECO:0000313" key="3">
    <source>
        <dbReference type="Proteomes" id="UP000198741"/>
    </source>
</evidence>
<sequence length="206" mass="21668">MTTSGAGARDRDQAGTARNARPRDKLGRPLPYGTAGVARQPEGVRRTPVETLLEAQRLLDDGYPFHAHEVFEDAWKLSDGPEREWWKALAQFAVGVTHLARGNTRGAVALLQRSSRALEALPGIPPFGIDAAAVRAWSTSVVDALSDGSTAPAGLPAAPRVTAAAPVRPTSEPAGDPVCWLELVCAGCGQFLGERDAAPCPRCGLA</sequence>
<keyword evidence="3" id="KW-1185">Reference proteome</keyword>
<evidence type="ECO:0000256" key="1">
    <source>
        <dbReference type="SAM" id="MobiDB-lite"/>
    </source>
</evidence>
<proteinExistence type="predicted"/>
<dbReference type="AlphaFoldDB" id="A0A1H0S2X3"/>
<dbReference type="Proteomes" id="UP000198741">
    <property type="component" value="Chromosome I"/>
</dbReference>
<reference evidence="2 3" key="1">
    <citation type="submission" date="2016-10" db="EMBL/GenBank/DDBJ databases">
        <authorList>
            <person name="de Groot N.N."/>
        </authorList>
    </citation>
    <scope>NUCLEOTIDE SEQUENCE [LARGE SCALE GENOMIC DNA]</scope>
    <source>
        <strain evidence="3">P4-7,KCTC 19426,CECT 7604</strain>
    </source>
</reference>
<dbReference type="InterPro" id="IPR005500">
    <property type="entry name" value="DUF309"/>
</dbReference>
<dbReference type="OrthoDB" id="160968at2"/>
<dbReference type="RefSeq" id="WP_090479158.1">
    <property type="nucleotide sequence ID" value="NZ_LT629710.1"/>
</dbReference>